<feature type="compositionally biased region" description="Low complexity" evidence="1">
    <location>
        <begin position="1110"/>
        <end position="1121"/>
    </location>
</feature>
<feature type="compositionally biased region" description="Basic and acidic residues" evidence="1">
    <location>
        <begin position="2019"/>
        <end position="2046"/>
    </location>
</feature>
<feature type="compositionally biased region" description="Pro residues" evidence="1">
    <location>
        <begin position="1513"/>
        <end position="1527"/>
    </location>
</feature>
<feature type="region of interest" description="Disordered" evidence="1">
    <location>
        <begin position="720"/>
        <end position="785"/>
    </location>
</feature>
<protein>
    <submittedName>
        <fullName evidence="2">Uncharacterized protein</fullName>
    </submittedName>
</protein>
<feature type="compositionally biased region" description="Basic and acidic residues" evidence="1">
    <location>
        <begin position="872"/>
        <end position="882"/>
    </location>
</feature>
<feature type="compositionally biased region" description="Low complexity" evidence="1">
    <location>
        <begin position="1032"/>
        <end position="1043"/>
    </location>
</feature>
<feature type="region of interest" description="Disordered" evidence="1">
    <location>
        <begin position="157"/>
        <end position="182"/>
    </location>
</feature>
<evidence type="ECO:0000256" key="1">
    <source>
        <dbReference type="SAM" id="MobiDB-lite"/>
    </source>
</evidence>
<feature type="region of interest" description="Disordered" evidence="1">
    <location>
        <begin position="614"/>
        <end position="643"/>
    </location>
</feature>
<feature type="compositionally biased region" description="Basic and acidic residues" evidence="1">
    <location>
        <begin position="1389"/>
        <end position="1399"/>
    </location>
</feature>
<feature type="region of interest" description="Disordered" evidence="1">
    <location>
        <begin position="223"/>
        <end position="252"/>
    </location>
</feature>
<gene>
    <name evidence="2" type="ORF">Cvel_6575</name>
</gene>
<feature type="compositionally biased region" description="Low complexity" evidence="1">
    <location>
        <begin position="1470"/>
        <end position="1481"/>
    </location>
</feature>
<feature type="compositionally biased region" description="Low complexity" evidence="1">
    <location>
        <begin position="1192"/>
        <end position="1203"/>
    </location>
</feature>
<dbReference type="VEuPathDB" id="CryptoDB:Cvel_6575"/>
<feature type="compositionally biased region" description="Basic and acidic residues" evidence="1">
    <location>
        <begin position="1768"/>
        <end position="1779"/>
    </location>
</feature>
<organism evidence="2">
    <name type="scientific">Chromera velia CCMP2878</name>
    <dbReference type="NCBI Taxonomy" id="1169474"/>
    <lineage>
        <taxon>Eukaryota</taxon>
        <taxon>Sar</taxon>
        <taxon>Alveolata</taxon>
        <taxon>Colpodellida</taxon>
        <taxon>Chromeraceae</taxon>
        <taxon>Chromera</taxon>
    </lineage>
</organism>
<feature type="region of interest" description="Disordered" evidence="1">
    <location>
        <begin position="1973"/>
        <end position="2056"/>
    </location>
</feature>
<feature type="compositionally biased region" description="Polar residues" evidence="1">
    <location>
        <begin position="1986"/>
        <end position="1995"/>
    </location>
</feature>
<feature type="compositionally biased region" description="Polar residues" evidence="1">
    <location>
        <begin position="359"/>
        <end position="373"/>
    </location>
</feature>
<feature type="region of interest" description="Disordered" evidence="1">
    <location>
        <begin position="1798"/>
        <end position="1960"/>
    </location>
</feature>
<name>A0A0G4HEN9_9ALVE</name>
<feature type="compositionally biased region" description="Low complexity" evidence="1">
    <location>
        <begin position="912"/>
        <end position="933"/>
    </location>
</feature>
<feature type="compositionally biased region" description="Polar residues" evidence="1">
    <location>
        <begin position="1887"/>
        <end position="1898"/>
    </location>
</feature>
<feature type="compositionally biased region" description="Low complexity" evidence="1">
    <location>
        <begin position="821"/>
        <end position="834"/>
    </location>
</feature>
<feature type="compositionally biased region" description="Polar residues" evidence="1">
    <location>
        <begin position="1314"/>
        <end position="1344"/>
    </location>
</feature>
<feature type="region of interest" description="Disordered" evidence="1">
    <location>
        <begin position="2089"/>
        <end position="2117"/>
    </location>
</feature>
<feature type="compositionally biased region" description="Basic and acidic residues" evidence="1">
    <location>
        <begin position="1633"/>
        <end position="1644"/>
    </location>
</feature>
<feature type="compositionally biased region" description="Low complexity" evidence="1">
    <location>
        <begin position="1141"/>
        <end position="1155"/>
    </location>
</feature>
<feature type="region of interest" description="Disordered" evidence="1">
    <location>
        <begin position="412"/>
        <end position="463"/>
    </location>
</feature>
<feature type="compositionally biased region" description="Low complexity" evidence="1">
    <location>
        <begin position="1420"/>
        <end position="1451"/>
    </location>
</feature>
<dbReference type="EMBL" id="CDMZ01002472">
    <property type="protein sequence ID" value="CEM42537.1"/>
    <property type="molecule type" value="Genomic_DNA"/>
</dbReference>
<feature type="compositionally biased region" description="Polar residues" evidence="1">
    <location>
        <begin position="546"/>
        <end position="557"/>
    </location>
</feature>
<feature type="compositionally biased region" description="Low complexity" evidence="1">
    <location>
        <begin position="1730"/>
        <end position="1742"/>
    </location>
</feature>
<feature type="compositionally biased region" description="Basic and acidic residues" evidence="1">
    <location>
        <begin position="1274"/>
        <end position="1292"/>
    </location>
</feature>
<feature type="compositionally biased region" description="Pro residues" evidence="1">
    <location>
        <begin position="808"/>
        <end position="820"/>
    </location>
</feature>
<feature type="compositionally biased region" description="Low complexity" evidence="1">
    <location>
        <begin position="992"/>
        <end position="1003"/>
    </location>
</feature>
<feature type="region of interest" description="Disordered" evidence="1">
    <location>
        <begin position="320"/>
        <end position="390"/>
    </location>
</feature>
<feature type="compositionally biased region" description="Polar residues" evidence="1">
    <location>
        <begin position="157"/>
        <end position="168"/>
    </location>
</feature>
<feature type="compositionally biased region" description="Polar residues" evidence="1">
    <location>
        <begin position="1044"/>
        <end position="1060"/>
    </location>
</feature>
<feature type="compositionally biased region" description="Low complexity" evidence="1">
    <location>
        <begin position="374"/>
        <end position="383"/>
    </location>
</feature>
<feature type="region of interest" description="Disordered" evidence="1">
    <location>
        <begin position="531"/>
        <end position="572"/>
    </location>
</feature>
<feature type="compositionally biased region" description="Basic and acidic residues" evidence="1">
    <location>
        <begin position="1711"/>
        <end position="1726"/>
    </location>
</feature>
<feature type="compositionally biased region" description="Basic and acidic residues" evidence="1">
    <location>
        <begin position="1562"/>
        <end position="1571"/>
    </location>
</feature>
<feature type="compositionally biased region" description="Low complexity" evidence="1">
    <location>
        <begin position="1907"/>
        <end position="1929"/>
    </location>
</feature>
<evidence type="ECO:0000313" key="2">
    <source>
        <dbReference type="EMBL" id="CEM42537.1"/>
    </source>
</evidence>
<feature type="region of interest" description="Disordered" evidence="1">
    <location>
        <begin position="800"/>
        <end position="895"/>
    </location>
</feature>
<sequence length="2117" mass="223090">MGRVLSDLKESFERLRQEANSGLEELRSRRGVLPARPSSPLATFGNLPPSGYPRLSGAALDQDRGLCDPIYPRQCDQQKEDDEALACLTEGLRLCRQGTLMAMRSRKRSPSPFHPHAGGEQIIKGIPDGSSPFHEERIANASELTGILGGTPYRVQSPSPKSAWNQNGGLHLPPEQKEHLQLPQRTPPSAFMQQATGETRPQEAVEGPSFDVSVRLPAYRLHARGDAPQEPASARRASERLHRTGQVGDEGPQLRVQVRSHGGGGQTFTTSPQMQSSIALNEGSPMGLHINHLDSPPQIRVQSLPREAPHSTAGHVLYRERETASPSRSHSPSPSPSPRFEGTRAFPERRDDRMHRTRCLSTHSPSPSPAFNITTTPTRTRPPLSVPKSRGVPCPMVPLLDADRANAALCVHTQPEPPPRPGSPARDSPDVGTGAPEGLRQKGGRSRVSPSPHGRRDYTPLSEQTRAGSIFGQTIATHAGSIFGGLPPPVADEGFLGFLATKGTFPLRISQESPVEAAARLQATSLLHSPAEQTAAVKKGSHAPQDASSPSGQTTTVPPVPHALEEDRSPAPFKTRTSLATTFTMSPAAFPKFSASGTQPQEVTSGVPEGALSRLGDAKAASQSLGQEGSKEAAETPVAGVDPQSVTPLAIGKEKAAFPSGVCEASAAAVLQEEILPGEEKKQNQKAEITAEADGAAAIALLQDLLLAASKGDPEEAALLPAKENDGTSKNEELHVDKNVKGSEVKETPEKKTQENPKAAEEEREAEVPQQQKSGSRRSSAASAAALVVAALRVARALENEDEVFSDSPPPAPTPPPVQSAPPQASQAPPEAQAEGTVQKEQPPIKEPDTGDRREKPTGPSPPAARRTLTPPEREKEKEGQHSFEAFGSRRSSVASAAVGVFQSMLSQIRRSSQPSQAWSSSSGSNSGPTGSSEAQRRSSLRGASKEDSPLPPMQTSTRPPQVPPIQMIPLDEERDFVQTGGADATDSLQEAPVSPHAAAVNAPAPPQDAVEAEESRRPSVASHARFQTMLSQVRRSSQASQAWTVSDDGTATKGQQQDPNPLPASFMPTTAVPPQETRDDEPSMLRAGEGAASRRTSVASGARFQAMLSQVRRSSQASQAWTVSEAGTAHPLPQEDDLQARLAATATTAEAAARPLPPAPTTPAEPQNTSEAEGSRRPSVASAARFQTMLSQVRRSSQASQAWTVSDIPTGPPEEARNTTTEALPQHLEELGRRTSPSGSDDDNVEVLHLQSHTQKTPEVRGVQQPLNTDNSETGRERPQTRETDPVRTGERQQTVPEGEAAGVGPAHEAAQSRRSSYAGSAIQLQSMLSQVRRSSQVPQAWTVSDRGDEPPRRTEAEPRGDPVEGVEEGTFPSAVPTGDTAALGESTLRDSTEEAHKQTAGPAEVPPLPHEAEREAAAEPASSAAGPASPLPSGHTPAPAPPQNANEAEGGSRRPSVASAARFQTMLSQVRRSSQASQAWTVSEAPSPEHPKGPAPQVFGWEGKRDLNEQPEPPASSSAPPPVAPPTHDNSPPRSTGGGEEEPERDLPSQVEPSVPADSRLGEGRDGSPPERQSVDAQGADHQSPWSSSVSDGSSAILHSALATVSRAMSAATEALEIRRSPRSDSSQESSKGKERQQESRDSAGSNSRGEVHQPLSRPTELEGEGKLNSQKSQPSALPEPSKDENPSAPVPATVQPFPQAVSPKRAPHSRDNIESSQAGERRGSNGSISSKLSAAAAAARIRRASRNSLEGQGVTDLSGGSGHAVPDRTELSELERSAKGAVAQILVNAQTNVEAGGGQKSAVEMGGGQTSGQVSIAADGGAATISSEAVERKAAQGPEHHPEPRQEAESRPGPSESPASKQSHEEEEEENSVWKRSPLVRGPSKSSFVNSNGGSLNDIGGVLAAARSASWSSGSHRRGSGASAGAPPGPSHGVPLPGLAPDTAASPSEAMQRAAHEAVEGIAIAAQARVSEMAEKEPENLSGPASSSSAVQGVTRGENEGVAAESKTGDASPSKALDRRSLSFAPQREEEQKEDKEEGHEEEGGSPASRNFYGFRDQSRYSVAFTDRTVAAVPVVPLDMRASFSQSRMTSEAGSRSFFDLPTGEAAESNWNPF</sequence>
<feature type="region of interest" description="Disordered" evidence="1">
    <location>
        <begin position="908"/>
        <end position="1596"/>
    </location>
</feature>
<feature type="region of interest" description="Disordered" evidence="1">
    <location>
        <begin position="20"/>
        <end position="54"/>
    </location>
</feature>
<feature type="compositionally biased region" description="Low complexity" evidence="1">
    <location>
        <begin position="886"/>
        <end position="895"/>
    </location>
</feature>
<reference evidence="2" key="1">
    <citation type="submission" date="2014-11" db="EMBL/GenBank/DDBJ databases">
        <authorList>
            <person name="Otto D Thomas"/>
            <person name="Naeem Raeece"/>
        </authorList>
    </citation>
    <scope>NUCLEOTIDE SEQUENCE</scope>
</reference>
<feature type="compositionally biased region" description="Basic and acidic residues" evidence="1">
    <location>
        <begin position="1832"/>
        <end position="1853"/>
    </location>
</feature>
<proteinExistence type="predicted"/>
<feature type="compositionally biased region" description="Gly residues" evidence="1">
    <location>
        <begin position="1798"/>
        <end position="1813"/>
    </location>
</feature>
<feature type="compositionally biased region" description="Low complexity" evidence="1">
    <location>
        <begin position="1586"/>
        <end position="1596"/>
    </location>
</feature>
<feature type="compositionally biased region" description="Basic and acidic residues" evidence="1">
    <location>
        <begin position="723"/>
        <end position="761"/>
    </location>
</feature>
<feature type="region of interest" description="Disordered" evidence="1">
    <location>
        <begin position="1609"/>
        <end position="1779"/>
    </location>
</feature>
<feature type="compositionally biased region" description="Basic and acidic residues" evidence="1">
    <location>
        <begin position="843"/>
        <end position="857"/>
    </location>
</feature>
<accession>A0A0G4HEN9</accession>
<feature type="compositionally biased region" description="Basic and acidic residues" evidence="1">
    <location>
        <begin position="1347"/>
        <end position="1364"/>
    </location>
</feature>